<dbReference type="Proteomes" id="UP000267376">
    <property type="component" value="Segment"/>
</dbReference>
<accession>A0A2I7REK0</accession>
<evidence type="ECO:0000313" key="2">
    <source>
        <dbReference type="Proteomes" id="UP000267376"/>
    </source>
</evidence>
<protein>
    <submittedName>
        <fullName evidence="1">Uncharacterized protein</fullName>
    </submittedName>
</protein>
<sequence length="96" mass="11553">MKLMTYLLRLVRSLKKKLMREKPMSEQEVVAEIRDILVIILLCDMEHPSDIIQLKKCLKKIRKRTREKTIRRMLSVWIRLKDPSIAIERMVHLVNT</sequence>
<reference evidence="1 2" key="1">
    <citation type="submission" date="2017-11" db="EMBL/GenBank/DDBJ databases">
        <title>A major lineage of nontailed dsDNA viruses as unrecognized killers of marine bacteria.</title>
        <authorList>
            <person name="Kauffman K.M."/>
            <person name="Hussain F.A."/>
            <person name="Yang J."/>
            <person name="Arevalo P."/>
            <person name="Brown J.M."/>
            <person name="Chang W.K."/>
            <person name="VanInsberghe D."/>
            <person name="Elsherbini J."/>
            <person name="Cutler M.B."/>
            <person name="Kelly L."/>
            <person name="Polz M.F."/>
        </authorList>
    </citation>
    <scope>NUCLEOTIDE SEQUENCE [LARGE SCALE GENOMIC DNA]</scope>
</reference>
<organism evidence="1 2">
    <name type="scientific">Vibrio phage 1.169.O._10N.261.52.B1</name>
    <dbReference type="NCBI Taxonomy" id="1881213"/>
    <lineage>
        <taxon>Viruses</taxon>
        <taxon>Duplodnaviria</taxon>
        <taxon>Heunggongvirae</taxon>
        <taxon>Uroviricota</taxon>
        <taxon>Caudoviricetes</taxon>
        <taxon>Schitoviridae</taxon>
        <taxon>Mukerjeevirus</taxon>
        <taxon>Mukerjeevirus mv52B1</taxon>
    </lineage>
</organism>
<keyword evidence="2" id="KW-1185">Reference proteome</keyword>
<dbReference type="EMBL" id="MG592536">
    <property type="protein sequence ID" value="AUR92041.1"/>
    <property type="molecule type" value="Genomic_DNA"/>
</dbReference>
<name>A0A2I7REK0_9CAUD</name>
<gene>
    <name evidence="1" type="ORF">NVP1169O_13</name>
</gene>
<evidence type="ECO:0000313" key="1">
    <source>
        <dbReference type="EMBL" id="AUR92041.1"/>
    </source>
</evidence>
<proteinExistence type="predicted"/>